<dbReference type="Proteomes" id="UP001059596">
    <property type="component" value="Unassembled WGS sequence"/>
</dbReference>
<feature type="non-terminal residue" evidence="2">
    <location>
        <position position="1"/>
    </location>
</feature>
<accession>A0A9P9YNV7</accession>
<evidence type="ECO:0000256" key="1">
    <source>
        <dbReference type="SAM" id="MobiDB-lite"/>
    </source>
</evidence>
<name>A0A9P9YNV7_9MUSC</name>
<feature type="region of interest" description="Disordered" evidence="1">
    <location>
        <begin position="1"/>
        <end position="55"/>
    </location>
</feature>
<comment type="caution">
    <text evidence="2">The sequence shown here is derived from an EMBL/GenBank/DDBJ whole genome shotgun (WGS) entry which is preliminary data.</text>
</comment>
<evidence type="ECO:0000313" key="3">
    <source>
        <dbReference type="Proteomes" id="UP001059596"/>
    </source>
</evidence>
<organism evidence="2 3">
    <name type="scientific">Drosophila gunungcola</name>
    <name type="common">fruit fly</name>
    <dbReference type="NCBI Taxonomy" id="103775"/>
    <lineage>
        <taxon>Eukaryota</taxon>
        <taxon>Metazoa</taxon>
        <taxon>Ecdysozoa</taxon>
        <taxon>Arthropoda</taxon>
        <taxon>Hexapoda</taxon>
        <taxon>Insecta</taxon>
        <taxon>Pterygota</taxon>
        <taxon>Neoptera</taxon>
        <taxon>Endopterygota</taxon>
        <taxon>Diptera</taxon>
        <taxon>Brachycera</taxon>
        <taxon>Muscomorpha</taxon>
        <taxon>Ephydroidea</taxon>
        <taxon>Drosophilidae</taxon>
        <taxon>Drosophila</taxon>
        <taxon>Sophophora</taxon>
    </lineage>
</organism>
<proteinExistence type="predicted"/>
<protein>
    <submittedName>
        <fullName evidence="2">Uncharacterized protein</fullName>
    </submittedName>
</protein>
<dbReference type="EMBL" id="JAMKOV010000005">
    <property type="protein sequence ID" value="KAI8040073.1"/>
    <property type="molecule type" value="Genomic_DNA"/>
</dbReference>
<dbReference type="AlphaFoldDB" id="A0A9P9YNV7"/>
<gene>
    <name evidence="2" type="ORF">M5D96_007501</name>
</gene>
<sequence>QKNRHSRTKQSGVSPETAAPLWRPNQSPDQFDQHAVRQPGKLDGKPNVFARANKSHAFSPPFRRIVQVQNRNFSDVLMPISGYGDSSAFGPLKRIQ</sequence>
<evidence type="ECO:0000313" key="2">
    <source>
        <dbReference type="EMBL" id="KAI8040073.1"/>
    </source>
</evidence>
<feature type="compositionally biased region" description="Basic and acidic residues" evidence="1">
    <location>
        <begin position="31"/>
        <end position="44"/>
    </location>
</feature>
<reference evidence="2" key="1">
    <citation type="journal article" date="2023" name="Genome Biol. Evol.">
        <title>Long-read-based Genome Assembly of Drosophila gunungcola Reveals Fewer Chemosensory Genes in Flower-breeding Species.</title>
        <authorList>
            <person name="Negi A."/>
            <person name="Liao B.Y."/>
            <person name="Yeh S.D."/>
        </authorList>
    </citation>
    <scope>NUCLEOTIDE SEQUENCE</scope>
    <source>
        <tissue evidence="2">Thorax</tissue>
    </source>
</reference>
<keyword evidence="3" id="KW-1185">Reference proteome</keyword>